<dbReference type="AlphaFoldDB" id="A0AAV4T1Z3"/>
<dbReference type="PANTHER" id="PTHR21261">
    <property type="entry name" value="BEAT PROTEIN"/>
    <property type="match status" value="1"/>
</dbReference>
<dbReference type="PANTHER" id="PTHR21261:SF15">
    <property type="entry name" value="BEATEN PATH IIIA, ISOFORM D-RELATED"/>
    <property type="match status" value="1"/>
</dbReference>
<name>A0AAV4T1Z3_CAEEX</name>
<reference evidence="1 2" key="1">
    <citation type="submission" date="2021-06" db="EMBL/GenBank/DDBJ databases">
        <title>Caerostris extrusa draft genome.</title>
        <authorList>
            <person name="Kono N."/>
            <person name="Arakawa K."/>
        </authorList>
    </citation>
    <scope>NUCLEOTIDE SEQUENCE [LARGE SCALE GENOMIC DNA]</scope>
</reference>
<keyword evidence="2" id="KW-1185">Reference proteome</keyword>
<protein>
    <recommendedName>
        <fullName evidence="3">CD80-like immunoglobulin C2-set domain-containing protein</fullName>
    </recommendedName>
</protein>
<proteinExistence type="predicted"/>
<evidence type="ECO:0000313" key="1">
    <source>
        <dbReference type="EMBL" id="GIY40120.1"/>
    </source>
</evidence>
<evidence type="ECO:0000313" key="2">
    <source>
        <dbReference type="Proteomes" id="UP001054945"/>
    </source>
</evidence>
<dbReference type="Proteomes" id="UP001054945">
    <property type="component" value="Unassembled WGS sequence"/>
</dbReference>
<dbReference type="EMBL" id="BPLR01010562">
    <property type="protein sequence ID" value="GIY40120.1"/>
    <property type="molecule type" value="Genomic_DNA"/>
</dbReference>
<evidence type="ECO:0008006" key="3">
    <source>
        <dbReference type="Google" id="ProtNLM"/>
    </source>
</evidence>
<comment type="caution">
    <text evidence="1">The sequence shown here is derived from an EMBL/GenBank/DDBJ whole genome shotgun (WGS) entry which is preliminary data.</text>
</comment>
<accession>A0AAV4T1Z3</accession>
<organism evidence="1 2">
    <name type="scientific">Caerostris extrusa</name>
    <name type="common">Bark spider</name>
    <name type="synonym">Caerostris bankana</name>
    <dbReference type="NCBI Taxonomy" id="172846"/>
    <lineage>
        <taxon>Eukaryota</taxon>
        <taxon>Metazoa</taxon>
        <taxon>Ecdysozoa</taxon>
        <taxon>Arthropoda</taxon>
        <taxon>Chelicerata</taxon>
        <taxon>Arachnida</taxon>
        <taxon>Araneae</taxon>
        <taxon>Araneomorphae</taxon>
        <taxon>Entelegynae</taxon>
        <taxon>Araneoidea</taxon>
        <taxon>Araneidae</taxon>
        <taxon>Caerostris</taxon>
    </lineage>
</organism>
<sequence>MVLPDRGPTILGARPRYSIADDLNVTCMSGPSKPPSFLQWFVNDKENYTKYLLFPILLCAVVILSFERARRSVLFLSYPSIEVSVARCQSDTVSLRSNVRDPYSRKELYLLPKEHALFTE</sequence>
<gene>
    <name evidence="1" type="primary">AVEN_190875_1</name>
    <name evidence="1" type="ORF">CEXT_334561</name>
</gene>